<keyword evidence="3" id="KW-1185">Reference proteome</keyword>
<evidence type="ECO:0000313" key="2">
    <source>
        <dbReference type="EMBL" id="CAJ2500820.1"/>
    </source>
</evidence>
<gene>
    <name evidence="2" type="ORF">KHLLAP_LOCUS1288</name>
</gene>
<dbReference type="Proteomes" id="UP001295740">
    <property type="component" value="Unassembled WGS sequence"/>
</dbReference>
<comment type="caution">
    <text evidence="2">The sequence shown here is derived from an EMBL/GenBank/DDBJ whole genome shotgun (WGS) entry which is preliminary data.</text>
</comment>
<evidence type="ECO:0000256" key="1">
    <source>
        <dbReference type="SAM" id="MobiDB-lite"/>
    </source>
</evidence>
<sequence length="620" mass="68319">MDPFVVDTTNMLQVPTPPRSQEAWYQSNGMPSSQGSAGSDSTGSPGLERSSPGTRTPVTREAHQPMAKPAPPRSTIAQQLEVMDTCAQDEGLYHSCDNPCEFWDAVACKLSGPVKPTGRELELHVRVICHERRECLLRGQIPPRREEYEKLDIAIDAWLQIEGRRILERCVQGIRLGYLLTFGPEESSYEHILSEDCLDKLKSNTEHMKMQRSKKGRAGRVTSVRLVRAIESIEANVPEQGPKLRAITPDEFYGPTSRRFRDSLSLLLEHDVDGSRALRGAYPAPILGKLAENMPNAPLDMPARHFDTVVDADTTPEPEDALYPPLRPSSHMVTTEISTSRQNIGAGAGPDACLDNSRPTHREASAISRRTRQPEKGQEARRSDSANDNSLKIRTTSTEPKLFSVIDSAAPRLSTPSSVASSAGEVFRFSATPYRQAYLHDESGQSASPAHDRARYGRSPAPSKGQARASEAVTGRHRASGTRRTSNVARNITPIAPLLGSVSSEPLAGRLQPLTSCRDSQDQPGHQGNKIKQYNPFGNVPVIDLTESPKREQLKRETTFGGDNMNGAMNISSGNLVSLVSHSVSHVIRRNIAEFEDRANRRLDIVEEHARRLWQGTKES</sequence>
<feature type="compositionally biased region" description="Polar residues" evidence="1">
    <location>
        <begin position="386"/>
        <end position="395"/>
    </location>
</feature>
<reference evidence="2" key="1">
    <citation type="submission" date="2023-10" db="EMBL/GenBank/DDBJ databases">
        <authorList>
            <person name="Hackl T."/>
        </authorList>
    </citation>
    <scope>NUCLEOTIDE SEQUENCE</scope>
</reference>
<evidence type="ECO:0000313" key="3">
    <source>
        <dbReference type="Proteomes" id="UP001295740"/>
    </source>
</evidence>
<feature type="compositionally biased region" description="Basic and acidic residues" evidence="1">
    <location>
        <begin position="372"/>
        <end position="385"/>
    </location>
</feature>
<feature type="compositionally biased region" description="Polar residues" evidence="1">
    <location>
        <begin position="23"/>
        <end position="44"/>
    </location>
</feature>
<feature type="region of interest" description="Disordered" evidence="1">
    <location>
        <begin position="1"/>
        <end position="73"/>
    </location>
</feature>
<accession>A0AAI8YDK0</accession>
<protein>
    <submittedName>
        <fullName evidence="2">Uu.00g036730.m01.CDS01</fullName>
    </submittedName>
</protein>
<dbReference type="EMBL" id="CAUWAG010000003">
    <property type="protein sequence ID" value="CAJ2500820.1"/>
    <property type="molecule type" value="Genomic_DNA"/>
</dbReference>
<organism evidence="2 3">
    <name type="scientific">Anthostomella pinea</name>
    <dbReference type="NCBI Taxonomy" id="933095"/>
    <lineage>
        <taxon>Eukaryota</taxon>
        <taxon>Fungi</taxon>
        <taxon>Dikarya</taxon>
        <taxon>Ascomycota</taxon>
        <taxon>Pezizomycotina</taxon>
        <taxon>Sordariomycetes</taxon>
        <taxon>Xylariomycetidae</taxon>
        <taxon>Xylariales</taxon>
        <taxon>Xylariaceae</taxon>
        <taxon>Anthostomella</taxon>
    </lineage>
</organism>
<feature type="region of interest" description="Disordered" evidence="1">
    <location>
        <begin position="335"/>
        <end position="395"/>
    </location>
</feature>
<proteinExistence type="predicted"/>
<feature type="region of interest" description="Disordered" evidence="1">
    <location>
        <begin position="442"/>
        <end position="492"/>
    </location>
</feature>
<name>A0AAI8YDK0_9PEZI</name>
<dbReference type="AlphaFoldDB" id="A0AAI8YDK0"/>